<feature type="coiled-coil region" evidence="1">
    <location>
        <begin position="199"/>
        <end position="261"/>
    </location>
</feature>
<evidence type="ECO:0000256" key="1">
    <source>
        <dbReference type="SAM" id="Coils"/>
    </source>
</evidence>
<dbReference type="AlphaFoldDB" id="A0A5B2TW00"/>
<accession>A0A5B2TW00</accession>
<dbReference type="RefSeq" id="WP_154916709.1">
    <property type="nucleotide sequence ID" value="NZ_VUOE01000001.1"/>
</dbReference>
<evidence type="ECO:0000313" key="3">
    <source>
        <dbReference type="Proteomes" id="UP000323188"/>
    </source>
</evidence>
<evidence type="ECO:0008006" key="4">
    <source>
        <dbReference type="Google" id="ProtNLM"/>
    </source>
</evidence>
<organism evidence="2 3">
    <name type="scientific">Maribacter flavus</name>
    <dbReference type="NCBI Taxonomy" id="1658664"/>
    <lineage>
        <taxon>Bacteria</taxon>
        <taxon>Pseudomonadati</taxon>
        <taxon>Bacteroidota</taxon>
        <taxon>Flavobacteriia</taxon>
        <taxon>Flavobacteriales</taxon>
        <taxon>Flavobacteriaceae</taxon>
        <taxon>Maribacter</taxon>
    </lineage>
</organism>
<evidence type="ECO:0000313" key="2">
    <source>
        <dbReference type="EMBL" id="KAA2218108.1"/>
    </source>
</evidence>
<reference evidence="2 3" key="1">
    <citation type="submission" date="2019-09" db="EMBL/GenBank/DDBJ databases">
        <authorList>
            <person name="Khan S.A."/>
            <person name="Jeon C.O."/>
            <person name="Chun B.H."/>
            <person name="Jeong S.E."/>
        </authorList>
    </citation>
    <scope>NUCLEOTIDE SEQUENCE [LARGE SCALE GENOMIC DNA]</scope>
    <source>
        <strain evidence="2 3">KCTC 42508</strain>
    </source>
</reference>
<sequence length="479" mass="55427">MNRSPRIVSKQLIIVLGFCMGSLVGFAQKESRTYTESFNVDKDAVLDINTSYADIEFETWNKNSVEVAAVVELEGADKEEAENYFANAPIKIMGNSSRIEISSGSNKFGFIGSQDFEFEFGEFDIEIPEMAPFVVEIPEIAPFPEIVEMPPMPPLPLTDAFEFDYKAYQKDGEKYMKEWQEEFKKSFDEKHQKKLKEWAKRMEERGKDMEKRMEEREKHREEMEKRREELMEQRVEEREAMQKVKHEERRARQEAMRLKSRHEGPNIFYFSTDGENKNFKIKKTIKIKMPKSTKIKMNVRHGEVKLAENTRNLNATLSHSSLWATTIDGDETQVSVSYSPVNVRRWNFGQLKTNYSKDIELREVGSLQLQATSSDVTIDKLLKRAFIKNDFGPLKIVSIDNDFEEMDVSLKNAEFHFALPSVATSIYIKGNASEMVLPKKLTLTETKNGNTKILKGYHLSDNKDRSLVITSDYSEVTIQ</sequence>
<name>A0A5B2TW00_9FLAO</name>
<comment type="caution">
    <text evidence="2">The sequence shown here is derived from an EMBL/GenBank/DDBJ whole genome shotgun (WGS) entry which is preliminary data.</text>
</comment>
<protein>
    <recommendedName>
        <fullName evidence="4">DUF4097 domain-containing protein</fullName>
    </recommendedName>
</protein>
<dbReference type="EMBL" id="VUOE01000001">
    <property type="protein sequence ID" value="KAA2218108.1"/>
    <property type="molecule type" value="Genomic_DNA"/>
</dbReference>
<dbReference type="Proteomes" id="UP000323188">
    <property type="component" value="Unassembled WGS sequence"/>
</dbReference>
<proteinExistence type="predicted"/>
<keyword evidence="1" id="KW-0175">Coiled coil</keyword>
<gene>
    <name evidence="2" type="ORF">F0361_00370</name>
</gene>